<accession>A0ABU1KYR2</accession>
<evidence type="ECO:0000313" key="1">
    <source>
        <dbReference type="EMBL" id="MDR6376115.1"/>
    </source>
</evidence>
<comment type="caution">
    <text evidence="1">The sequence shown here is derived from an EMBL/GenBank/DDBJ whole genome shotgun (WGS) entry which is preliminary data.</text>
</comment>
<dbReference type="EMBL" id="JAVDQN010000002">
    <property type="protein sequence ID" value="MDR6376115.1"/>
    <property type="molecule type" value="Genomic_DNA"/>
</dbReference>
<keyword evidence="2" id="KW-1185">Reference proteome</keyword>
<protein>
    <submittedName>
        <fullName evidence="1">Uncharacterized protein</fullName>
    </submittedName>
</protein>
<organism evidence="1 2">
    <name type="scientific">Paraburkholderia caledonica</name>
    <dbReference type="NCBI Taxonomy" id="134536"/>
    <lineage>
        <taxon>Bacteria</taxon>
        <taxon>Pseudomonadati</taxon>
        <taxon>Pseudomonadota</taxon>
        <taxon>Betaproteobacteria</taxon>
        <taxon>Burkholderiales</taxon>
        <taxon>Burkholderiaceae</taxon>
        <taxon>Paraburkholderia</taxon>
    </lineage>
</organism>
<proteinExistence type="predicted"/>
<dbReference type="Proteomes" id="UP001185254">
    <property type="component" value="Unassembled WGS sequence"/>
</dbReference>
<gene>
    <name evidence="1" type="ORF">J2776_002815</name>
</gene>
<reference evidence="1 2" key="1">
    <citation type="submission" date="2023-07" db="EMBL/GenBank/DDBJ databases">
        <title>Sorghum-associated microbial communities from plants grown in Nebraska, USA.</title>
        <authorList>
            <person name="Schachtman D."/>
        </authorList>
    </citation>
    <scope>NUCLEOTIDE SEQUENCE [LARGE SCALE GENOMIC DNA]</scope>
    <source>
        <strain evidence="1 2">DS1039</strain>
    </source>
</reference>
<dbReference type="RefSeq" id="WP_310066532.1">
    <property type="nucleotide sequence ID" value="NZ_JAVDQN010000002.1"/>
</dbReference>
<name>A0ABU1KYR2_9BURK</name>
<evidence type="ECO:0000313" key="2">
    <source>
        <dbReference type="Proteomes" id="UP001185254"/>
    </source>
</evidence>
<sequence length="194" mass="21460">MTNFEDFCATTTFQTHRKTGNASNSLLNAIRAHAPEQSHLSGYELTSDQLPADIAAIGRCEHVVVIPVSDKQVSDWTEVLGGMVEIFNDWDGKSASAETFVRIGSSSWALESSVFNFTFAHSDGAFSVVWLSETQWLAARYRWTDLELSGVQAAENCREVRHDLVDAGDTSAVSSANRLGNIRQMRIRDAFRPT</sequence>